<reference evidence="2 3" key="1">
    <citation type="submission" date="2019-12" db="EMBL/GenBank/DDBJ databases">
        <title>Chromosome-level assembly of the Caenorhabditis remanei genome.</title>
        <authorList>
            <person name="Teterina A.A."/>
            <person name="Willis J.H."/>
            <person name="Phillips P.C."/>
        </authorList>
    </citation>
    <scope>NUCLEOTIDE SEQUENCE [LARGE SCALE GENOMIC DNA]</scope>
    <source>
        <strain evidence="2 3">PX506</strain>
        <tissue evidence="2">Whole organism</tissue>
    </source>
</reference>
<feature type="signal peptide" evidence="1">
    <location>
        <begin position="1"/>
        <end position="19"/>
    </location>
</feature>
<dbReference type="Proteomes" id="UP000483820">
    <property type="component" value="Chromosome IV"/>
</dbReference>
<dbReference type="InterPro" id="IPR035940">
    <property type="entry name" value="CAP_sf"/>
</dbReference>
<dbReference type="AlphaFoldDB" id="A0A6A5GME0"/>
<evidence type="ECO:0000313" key="3">
    <source>
        <dbReference type="Proteomes" id="UP000483820"/>
    </source>
</evidence>
<protein>
    <recommendedName>
        <fullName evidence="4">SCP domain-containing protein</fullName>
    </recommendedName>
</protein>
<evidence type="ECO:0000256" key="1">
    <source>
        <dbReference type="SAM" id="SignalP"/>
    </source>
</evidence>
<evidence type="ECO:0008006" key="4">
    <source>
        <dbReference type="Google" id="ProtNLM"/>
    </source>
</evidence>
<dbReference type="EMBL" id="WUAV01000004">
    <property type="protein sequence ID" value="KAF1755695.1"/>
    <property type="molecule type" value="Genomic_DNA"/>
</dbReference>
<accession>A0A6A5GME0</accession>
<dbReference type="RefSeq" id="XP_053583644.1">
    <property type="nucleotide sequence ID" value="XM_053728872.1"/>
</dbReference>
<name>A0A6A5GME0_CAERE</name>
<dbReference type="Gene3D" id="3.40.33.10">
    <property type="entry name" value="CAP"/>
    <property type="match status" value="1"/>
</dbReference>
<organism evidence="2 3">
    <name type="scientific">Caenorhabditis remanei</name>
    <name type="common">Caenorhabditis vulgaris</name>
    <dbReference type="NCBI Taxonomy" id="31234"/>
    <lineage>
        <taxon>Eukaryota</taxon>
        <taxon>Metazoa</taxon>
        <taxon>Ecdysozoa</taxon>
        <taxon>Nematoda</taxon>
        <taxon>Chromadorea</taxon>
        <taxon>Rhabditida</taxon>
        <taxon>Rhabditina</taxon>
        <taxon>Rhabditomorpha</taxon>
        <taxon>Rhabditoidea</taxon>
        <taxon>Rhabditidae</taxon>
        <taxon>Peloderinae</taxon>
        <taxon>Caenorhabditis</taxon>
    </lineage>
</organism>
<proteinExistence type="predicted"/>
<dbReference type="GeneID" id="9816720"/>
<dbReference type="SUPFAM" id="SSF55797">
    <property type="entry name" value="PR-1-like"/>
    <property type="match status" value="1"/>
</dbReference>
<dbReference type="CTD" id="9816720"/>
<dbReference type="KEGG" id="crq:GCK72_012145"/>
<keyword evidence="1" id="KW-0732">Signal</keyword>
<gene>
    <name evidence="2" type="ORF">GCK72_012145</name>
</gene>
<feature type="chain" id="PRO_5025587970" description="SCP domain-containing protein" evidence="1">
    <location>
        <begin position="20"/>
        <end position="196"/>
    </location>
</feature>
<evidence type="ECO:0000313" key="2">
    <source>
        <dbReference type="EMBL" id="KAF1755695.1"/>
    </source>
</evidence>
<sequence length="196" mass="21434">MKLLLAVTAFVLCAQLAVSIPEDVQQVVVDYMNRHRESFAVSLPAANMNAIVYNASLEKRTTTCAVAEHAAKNDRGIFFESLALDKGIDSGGDIDPRTAEQIMDPNTKGSEVVHVRQLLQPSFDGMGCVMLRRPCLLRSDRPVDPKHGENFAVKVTAICYFGGPEIRKPLEGLKRGEPGSHCPNGKSEISDYMCKA</sequence>
<comment type="caution">
    <text evidence="2">The sequence shown here is derived from an EMBL/GenBank/DDBJ whole genome shotgun (WGS) entry which is preliminary data.</text>
</comment>